<organism evidence="3 4">
    <name type="scientific">Curvularia clavata</name>
    <dbReference type="NCBI Taxonomy" id="95742"/>
    <lineage>
        <taxon>Eukaryota</taxon>
        <taxon>Fungi</taxon>
        <taxon>Dikarya</taxon>
        <taxon>Ascomycota</taxon>
        <taxon>Pezizomycotina</taxon>
        <taxon>Dothideomycetes</taxon>
        <taxon>Pleosporomycetidae</taxon>
        <taxon>Pleosporales</taxon>
        <taxon>Pleosporineae</taxon>
        <taxon>Pleosporaceae</taxon>
        <taxon>Curvularia</taxon>
    </lineage>
</organism>
<dbReference type="CDD" id="cd09917">
    <property type="entry name" value="F-box_SF"/>
    <property type="match status" value="1"/>
</dbReference>
<dbReference type="InterPro" id="IPR001810">
    <property type="entry name" value="F-box_dom"/>
</dbReference>
<evidence type="ECO:0000313" key="4">
    <source>
        <dbReference type="Proteomes" id="UP001056012"/>
    </source>
</evidence>
<feature type="region of interest" description="Disordered" evidence="1">
    <location>
        <begin position="71"/>
        <end position="134"/>
    </location>
</feature>
<keyword evidence="4" id="KW-1185">Reference proteome</keyword>
<dbReference type="EMBL" id="CP089274">
    <property type="protein sequence ID" value="USP73104.1"/>
    <property type="molecule type" value="Genomic_DNA"/>
</dbReference>
<feature type="compositionally biased region" description="Basic and acidic residues" evidence="1">
    <location>
        <begin position="122"/>
        <end position="134"/>
    </location>
</feature>
<dbReference type="Proteomes" id="UP001056012">
    <property type="component" value="Chromosome 1"/>
</dbReference>
<accession>A0A9Q9DNZ2</accession>
<dbReference type="InterPro" id="IPR036047">
    <property type="entry name" value="F-box-like_dom_sf"/>
</dbReference>
<feature type="compositionally biased region" description="Acidic residues" evidence="1">
    <location>
        <begin position="83"/>
        <end position="97"/>
    </location>
</feature>
<evidence type="ECO:0000313" key="3">
    <source>
        <dbReference type="EMBL" id="USP73104.1"/>
    </source>
</evidence>
<dbReference type="PROSITE" id="PS50181">
    <property type="entry name" value="FBOX"/>
    <property type="match status" value="1"/>
</dbReference>
<evidence type="ECO:0000256" key="1">
    <source>
        <dbReference type="SAM" id="MobiDB-lite"/>
    </source>
</evidence>
<dbReference type="SUPFAM" id="SSF81383">
    <property type="entry name" value="F-box domain"/>
    <property type="match status" value="1"/>
</dbReference>
<proteinExistence type="predicted"/>
<protein>
    <recommendedName>
        <fullName evidence="2">F-box domain-containing protein</fullName>
    </recommendedName>
</protein>
<dbReference type="AlphaFoldDB" id="A0A9Q9DNZ2"/>
<reference evidence="3" key="1">
    <citation type="submission" date="2021-12" db="EMBL/GenBank/DDBJ databases">
        <title>Curvularia clavata genome.</title>
        <authorList>
            <person name="Cao Y."/>
        </authorList>
    </citation>
    <scope>NUCLEOTIDE SEQUENCE</scope>
    <source>
        <strain evidence="3">Yc1106</strain>
    </source>
</reference>
<evidence type="ECO:0000259" key="2">
    <source>
        <dbReference type="PROSITE" id="PS50181"/>
    </source>
</evidence>
<dbReference type="VEuPathDB" id="FungiDB:yc1106_00378"/>
<name>A0A9Q9DNZ2_CURCL</name>
<dbReference type="OrthoDB" id="40579at2759"/>
<gene>
    <name evidence="3" type="ORF">yc1106_00378</name>
</gene>
<sequence length="574" mass="65536">MASYHCQICSMAMSIARIRTPSDPPDTAWSYKGHTYVGFGQFQDIYGDAFPDQHCEQCTTLDRTPATLDEDIKNAGFGPLWPDEQDEDHEWLPEEDSDARSEKLEYDSEADSDVESSDTSQYDDRDSDDGKNDTNIHNALLELHAPPEPKHLPHGTLHKGYMYTREWQIPQYLGDLLQKRASGSYRLPLEHIAARSCKSLQGINGHVLSAEQMKGCRNHRFLLAKPLDWQADESDNIFESGSLFVLSGESNGSYISPVDPYVYPPRYGVDRVHCWTLYVNDGCNDSDGWQPLPVHSYCLDIFAKVSYRRLGRVDLNGIWHWREMQCSPESYNLTEDDVSTCPEVARGRRDHGVWSHQPGDEWLAANPVEVPELCSLVESCFSSVPLECTTNQHSQARLLRLPAELIDYIICFLEESDLNIVAATCRQLRRHTQSFFKVLAVEHMSWLWEVFEAERYPSSPDWPVTWDPCNPPGLVIPHLPHNLPSEKQETALWEEILKDDPDMENVGNAVKASNTSRREVILGPYRARVAQSLQEWRDFRGGVADWICRRPLSKDRVAHDGLDWTTMFAYKSKG</sequence>
<feature type="domain" description="F-box" evidence="2">
    <location>
        <begin position="395"/>
        <end position="439"/>
    </location>
</feature>
<feature type="compositionally biased region" description="Acidic residues" evidence="1">
    <location>
        <begin position="107"/>
        <end position="116"/>
    </location>
</feature>